<dbReference type="GO" id="GO:0003677">
    <property type="term" value="F:DNA binding"/>
    <property type="evidence" value="ECO:0007669"/>
    <property type="project" value="UniProtKB-KW"/>
</dbReference>
<reference evidence="3" key="2">
    <citation type="journal article" date="2008" name="Nucleic Acids Res.">
        <title>The rice annotation project database (RAP-DB): 2008 update.</title>
        <authorList>
            <consortium name="The rice annotation project (RAP)"/>
        </authorList>
    </citation>
    <scope>GENOME REANNOTATION</scope>
    <source>
        <strain evidence="3">cv. Nipponbare</strain>
    </source>
</reference>
<accession>C7J4U0</accession>
<sequence length="470" mass="50880">MAHKEPDAPGVSGISSGSTVKLKDLAPAATNNVNTTFIVLDKAARAPPPPPHGRADAREETCLALVADETAAAHFLLWGAERDAFEPGDIVRLTGGIFSYHRSNSLVLRAGRRGRAEKVGEFTMLFVETPNMSEVKWVRDPGDPRRMVQEAVVSPHSQPDVPVVSGINSGSTVKLKDLAPAATNNVNTTFIVLDKAARAPPPPPHGRADAREETCLALVADETAAAHFLLWGAERDAFEPGDIVRLTGGIFSYHRSNSLVLRAGRRGRAEKVGEFTMLFVETPNMSEVKWVRDPGDPRRMVQEAVVSPHSQPDVPVVSGINSGSTVKLKDLAPAATNNVNTTFIVLDKAARAPPPPPHGRADAREETCLALVADETAAAHFLLWGAERDAFEPGDIVRLTGGIFSYHRSNSLVLRAGRRGRAEKVGEFTMLFVETPNMSEVKWVRDPGDPRRMVQEAVVSPHSQVFKPLQ</sequence>
<dbReference type="InterPro" id="IPR012340">
    <property type="entry name" value="NA-bd_OB-fold"/>
</dbReference>
<evidence type="ECO:0000313" key="2">
    <source>
        <dbReference type="EMBL" id="BAH93987.1"/>
    </source>
</evidence>
<reference evidence="2 3" key="1">
    <citation type="journal article" date="2005" name="Nature">
        <title>The map-based sequence of the rice genome.</title>
        <authorList>
            <consortium name="International rice genome sequencing project (IRGSP)"/>
            <person name="Matsumoto T."/>
            <person name="Wu J."/>
            <person name="Kanamori H."/>
            <person name="Katayose Y."/>
            <person name="Fujisawa M."/>
            <person name="Namiki N."/>
            <person name="Mizuno H."/>
            <person name="Yamamoto K."/>
            <person name="Antonio B.A."/>
            <person name="Baba T."/>
            <person name="Sakata K."/>
            <person name="Nagamura Y."/>
            <person name="Aoki H."/>
            <person name="Arikawa K."/>
            <person name="Arita K."/>
            <person name="Bito T."/>
            <person name="Chiden Y."/>
            <person name="Fujitsuka N."/>
            <person name="Fukunaka R."/>
            <person name="Hamada M."/>
            <person name="Harada C."/>
            <person name="Hayashi A."/>
            <person name="Hijishita S."/>
            <person name="Honda M."/>
            <person name="Hosokawa S."/>
            <person name="Ichikawa Y."/>
            <person name="Idonuma A."/>
            <person name="Iijima M."/>
            <person name="Ikeda M."/>
            <person name="Ikeno M."/>
            <person name="Ito K."/>
            <person name="Ito S."/>
            <person name="Ito T."/>
            <person name="Ito Y."/>
            <person name="Ito Y."/>
            <person name="Iwabuchi A."/>
            <person name="Kamiya K."/>
            <person name="Karasawa W."/>
            <person name="Kurita K."/>
            <person name="Katagiri S."/>
            <person name="Kikuta A."/>
            <person name="Kobayashi H."/>
            <person name="Kobayashi N."/>
            <person name="Machita K."/>
            <person name="Maehara T."/>
            <person name="Masukawa M."/>
            <person name="Mizubayashi T."/>
            <person name="Mukai Y."/>
            <person name="Nagasaki H."/>
            <person name="Nagata Y."/>
            <person name="Naito S."/>
            <person name="Nakashima M."/>
            <person name="Nakama Y."/>
            <person name="Nakamichi Y."/>
            <person name="Nakamura M."/>
            <person name="Meguro A."/>
            <person name="Negishi M."/>
            <person name="Ohta I."/>
            <person name="Ohta T."/>
            <person name="Okamoto M."/>
            <person name="Ono N."/>
            <person name="Saji S."/>
            <person name="Sakaguchi M."/>
            <person name="Sakai K."/>
            <person name="Shibata M."/>
            <person name="Shimokawa T."/>
            <person name="Song J."/>
            <person name="Takazaki Y."/>
            <person name="Terasawa K."/>
            <person name="Tsugane M."/>
            <person name="Tsuji K."/>
            <person name="Ueda S."/>
            <person name="Waki K."/>
            <person name="Yamagata H."/>
            <person name="Yamamoto M."/>
            <person name="Yamamoto S."/>
            <person name="Yamane H."/>
            <person name="Yoshiki S."/>
            <person name="Yoshihara R."/>
            <person name="Yukawa K."/>
            <person name="Zhong H."/>
            <person name="Yano M."/>
            <person name="Yuan Q."/>
            <person name="Ouyang S."/>
            <person name="Liu J."/>
            <person name="Jones K.M."/>
            <person name="Gansberger K."/>
            <person name="Moffat K."/>
            <person name="Hill J."/>
            <person name="Bera J."/>
            <person name="Fadrosh D."/>
            <person name="Jin S."/>
            <person name="Johri S."/>
            <person name="Kim M."/>
            <person name="Overton L."/>
            <person name="Reardon M."/>
            <person name="Tsitrin T."/>
            <person name="Vuong H."/>
            <person name="Weaver B."/>
            <person name="Ciecko A."/>
            <person name="Tallon L."/>
            <person name="Jackson J."/>
            <person name="Pai G."/>
            <person name="Aken S.V."/>
            <person name="Utterback T."/>
            <person name="Reidmuller S."/>
            <person name="Feldblyum T."/>
            <person name="Hsiao J."/>
            <person name="Zismann V."/>
            <person name="Iobst S."/>
            <person name="de Vazeille A.R."/>
            <person name="Buell C.R."/>
            <person name="Ying K."/>
            <person name="Li Y."/>
            <person name="Lu T."/>
            <person name="Huang Y."/>
            <person name="Zhao Q."/>
            <person name="Feng Q."/>
            <person name="Zhang L."/>
            <person name="Zhu J."/>
            <person name="Weng Q."/>
            <person name="Mu J."/>
            <person name="Lu Y."/>
            <person name="Fan D."/>
            <person name="Liu Y."/>
            <person name="Guan J."/>
            <person name="Zhang Y."/>
            <person name="Yu S."/>
            <person name="Liu X."/>
            <person name="Zhang Y."/>
            <person name="Hong G."/>
            <person name="Han B."/>
            <person name="Choisne N."/>
            <person name="Demange N."/>
            <person name="Orjeda G."/>
            <person name="Samain S."/>
            <person name="Cattolico L."/>
            <person name="Pelletier E."/>
            <person name="Couloux A."/>
            <person name="Segurens B."/>
            <person name="Wincker P."/>
            <person name="D'Hont A."/>
            <person name="Scarpelli C."/>
            <person name="Weissenbach J."/>
            <person name="Salanoubat M."/>
            <person name="Quetier F."/>
            <person name="Yu Y."/>
            <person name="Kim H.R."/>
            <person name="Rambo T."/>
            <person name="Currie J."/>
            <person name="Collura K."/>
            <person name="Luo M."/>
            <person name="Yang T."/>
            <person name="Ammiraju J.S.S."/>
            <person name="Engler F."/>
            <person name="Soderlund C."/>
            <person name="Wing R.A."/>
            <person name="Palmer L.E."/>
            <person name="de la Bastide M."/>
            <person name="Spiegel L."/>
            <person name="Nascimento L."/>
            <person name="Zutavern T."/>
            <person name="O'Shaughnessy A."/>
            <person name="Dike S."/>
            <person name="Dedhia N."/>
            <person name="Preston R."/>
            <person name="Balija V."/>
            <person name="McCombie W.R."/>
            <person name="Chow T."/>
            <person name="Chen H."/>
            <person name="Chung M."/>
            <person name="Chen C."/>
            <person name="Shaw J."/>
            <person name="Wu H."/>
            <person name="Hsiao K."/>
            <person name="Chao Y."/>
            <person name="Chu M."/>
            <person name="Cheng C."/>
            <person name="Hour A."/>
            <person name="Lee P."/>
            <person name="Lin S."/>
            <person name="Lin Y."/>
            <person name="Liou J."/>
            <person name="Liu S."/>
            <person name="Hsing Y."/>
            <person name="Raghuvanshi S."/>
            <person name="Mohanty A."/>
            <person name="Bharti A.K."/>
            <person name="Gaur A."/>
            <person name="Gupta V."/>
            <person name="Kumar D."/>
            <person name="Ravi V."/>
            <person name="Vij S."/>
            <person name="Kapur A."/>
            <person name="Khurana P."/>
            <person name="Khurana P."/>
            <person name="Khurana J.P."/>
            <person name="Tyagi A.K."/>
            <person name="Gaikwad K."/>
            <person name="Singh A."/>
            <person name="Dalal V."/>
            <person name="Srivastava S."/>
            <person name="Dixit A."/>
            <person name="Pal A.K."/>
            <person name="Ghazi I.A."/>
            <person name="Yadav M."/>
            <person name="Pandit A."/>
            <person name="Bhargava A."/>
            <person name="Sureshbabu K."/>
            <person name="Batra K."/>
            <person name="Sharma T.R."/>
            <person name="Mohapatra T."/>
            <person name="Singh N.K."/>
            <person name="Messing J."/>
            <person name="Nelson A.B."/>
            <person name="Fuks G."/>
            <person name="Kavchok S."/>
            <person name="Keizer G."/>
            <person name="Linton E."/>
            <person name="Llaca V."/>
            <person name="Song R."/>
            <person name="Tanyolac B."/>
            <person name="Young S."/>
            <person name="Ho-Il K."/>
            <person name="Hahn J.H."/>
            <person name="Sangsakoo G."/>
            <person name="Vanavichit A."/>
            <person name="de Mattos Luiz.A.T."/>
            <person name="Zimmer P.D."/>
            <person name="Malone G."/>
            <person name="Dellagostin O."/>
            <person name="de Oliveira A.C."/>
            <person name="Bevan M."/>
            <person name="Bancroft I."/>
            <person name="Minx P."/>
            <person name="Cordum H."/>
            <person name="Wilson R."/>
            <person name="Cheng Z."/>
            <person name="Jin W."/>
            <person name="Jiang J."/>
            <person name="Leong S.A."/>
            <person name="Iwama H."/>
            <person name="Gojobori T."/>
            <person name="Itoh T."/>
            <person name="Niimura Y."/>
            <person name="Fujii Y."/>
            <person name="Habara T."/>
            <person name="Sakai H."/>
            <person name="Sato Y."/>
            <person name="Wilson G."/>
            <person name="Kumar K."/>
            <person name="McCouch S."/>
            <person name="Juretic N."/>
            <person name="Hoen D."/>
            <person name="Wright S."/>
            <person name="Bruskiewich R."/>
            <person name="Bureau T."/>
            <person name="Miyao A."/>
            <person name="Hirochika H."/>
            <person name="Nishikawa T."/>
            <person name="Kadowaki K."/>
            <person name="Sugiura M."/>
            <person name="Burr B."/>
            <person name="Sasaki T."/>
        </authorList>
    </citation>
    <scope>NUCLEOTIDE SEQUENCE [LARGE SCALE GENOMIC DNA]</scope>
    <source>
        <strain evidence="3">cv. Nipponbare</strain>
    </source>
</reference>
<dbReference type="AlphaFoldDB" id="C7J4U0"/>
<gene>
    <name evidence="2" type="ordered locus">Os07g0564400</name>
</gene>
<dbReference type="GO" id="GO:0005694">
    <property type="term" value="C:chromosome"/>
    <property type="evidence" value="ECO:0007669"/>
    <property type="project" value="UniProtKB-ARBA"/>
</dbReference>
<proteinExistence type="predicted"/>
<keyword evidence="1" id="KW-0238">DNA-binding</keyword>
<dbReference type="InterPro" id="IPR051231">
    <property type="entry name" value="SOSS-B"/>
</dbReference>
<evidence type="ECO:0000256" key="1">
    <source>
        <dbReference type="ARBA" id="ARBA00023125"/>
    </source>
</evidence>
<organism evidence="2 3">
    <name type="scientific">Oryza sativa subsp. japonica</name>
    <name type="common">Rice</name>
    <dbReference type="NCBI Taxonomy" id="39947"/>
    <lineage>
        <taxon>Eukaryota</taxon>
        <taxon>Viridiplantae</taxon>
        <taxon>Streptophyta</taxon>
        <taxon>Embryophyta</taxon>
        <taxon>Tracheophyta</taxon>
        <taxon>Spermatophyta</taxon>
        <taxon>Magnoliopsida</taxon>
        <taxon>Liliopsida</taxon>
        <taxon>Poales</taxon>
        <taxon>Poaceae</taxon>
        <taxon>BOP clade</taxon>
        <taxon>Oryzoideae</taxon>
        <taxon>Oryzeae</taxon>
        <taxon>Oryzinae</taxon>
        <taxon>Oryza</taxon>
        <taxon>Oryza sativa</taxon>
    </lineage>
</organism>
<name>C7J4U0_ORYSJ</name>
<dbReference type="Gene3D" id="2.40.50.140">
    <property type="entry name" value="Nucleic acid-binding proteins"/>
    <property type="match status" value="3"/>
</dbReference>
<dbReference type="FunFam" id="2.40.50.140:FF:000072">
    <property type="entry name" value="SOSS complex subunit B2"/>
    <property type="match status" value="3"/>
</dbReference>
<dbReference type="PANTHER" id="PTHR13356:SF0">
    <property type="entry name" value="SOSS COMPLEX SUBUNIT B HOMOLOG"/>
    <property type="match status" value="1"/>
</dbReference>
<dbReference type="PANTHER" id="PTHR13356">
    <property type="entry name" value="OB FOLD NUCLEIC ACID BINDING PROTEIN-RELATED"/>
    <property type="match status" value="1"/>
</dbReference>
<dbReference type="Proteomes" id="UP000000763">
    <property type="component" value="Chromosome 7"/>
</dbReference>
<dbReference type="EMBL" id="AP008213">
    <property type="protein sequence ID" value="BAH93987.1"/>
    <property type="molecule type" value="Genomic_DNA"/>
</dbReference>
<protein>
    <submittedName>
        <fullName evidence="2">Os07g0564400 protein</fullName>
    </submittedName>
</protein>
<dbReference type="SUPFAM" id="SSF50249">
    <property type="entry name" value="Nucleic acid-binding proteins"/>
    <property type="match status" value="3"/>
</dbReference>
<evidence type="ECO:0000313" key="3">
    <source>
        <dbReference type="Proteomes" id="UP000000763"/>
    </source>
</evidence>
<dbReference type="KEGG" id="dosa:Os07g0564400"/>